<reference evidence="3 4" key="1">
    <citation type="submission" date="2014-10" db="EMBL/GenBank/DDBJ databases">
        <title>Genome sequence of Ponticoccus sp. strain UMTAT08 isolated from clonal culture of toxic dinoflagellate Alexandrium tamiyavanichii.</title>
        <authorList>
            <person name="Gan H.Y."/>
            <person name="Muhd D.-D."/>
            <person name="Mohd Noor M.E."/>
            <person name="Yeong Y.S."/>
            <person name="Usup G."/>
        </authorList>
    </citation>
    <scope>NUCLEOTIDE SEQUENCE [LARGE SCALE GENOMIC DNA]</scope>
    <source>
        <strain evidence="3 4">UMTAT08</strain>
    </source>
</reference>
<dbReference type="EMBL" id="JSUQ01000001">
    <property type="protein sequence ID" value="KHQ55063.1"/>
    <property type="molecule type" value="Genomic_DNA"/>
</dbReference>
<proteinExistence type="inferred from homology"/>
<dbReference type="AlphaFoldDB" id="A0A0B3S7W9"/>
<dbReference type="SUPFAM" id="SSF56317">
    <property type="entry name" value="Carbon-nitrogen hydrolase"/>
    <property type="match status" value="1"/>
</dbReference>
<evidence type="ECO:0000313" key="3">
    <source>
        <dbReference type="EMBL" id="KHQ55063.1"/>
    </source>
</evidence>
<gene>
    <name evidence="3" type="ORF">OA50_00097</name>
</gene>
<dbReference type="STRING" id="561184.SAMN05216376_103101"/>
<evidence type="ECO:0000313" key="4">
    <source>
        <dbReference type="Proteomes" id="UP000030960"/>
    </source>
</evidence>
<dbReference type="Pfam" id="PF00795">
    <property type="entry name" value="CN_hydrolase"/>
    <property type="match status" value="1"/>
</dbReference>
<dbReference type="CDD" id="cd07564">
    <property type="entry name" value="nitrilases_CHs"/>
    <property type="match status" value="1"/>
</dbReference>
<dbReference type="OrthoDB" id="9803803at2"/>
<protein>
    <submittedName>
        <fullName evidence="3">Nitrilase family protein</fullName>
        <ecNumber evidence="3">3.5.5.-</ecNumber>
    </submittedName>
</protein>
<dbReference type="InterPro" id="IPR003010">
    <property type="entry name" value="C-N_Hydrolase"/>
</dbReference>
<sequence>MVVRRSPGDFVVKLAAVQETPVFYDLEASLEKGVAIIARVAREGANLIVFPEGWLPNYPCHVWAIQPDNWPSPVDEADGILWRNAVDLSRDGLAPIRAAARDHGVVVVMDINERAPEMSAGTLYNTGVIIDADGTILNAHRKLMPTGAERTVWGFGDGSTLKVVETAVGRVGVLLCWENFMPLARMALYAQNLEILCAPTADPMPEWNATMQHIGREGGCFVVGCGAIQRVSAIPKDFPERDRFDEGSEWNQPGGAVVVAPGGQILAGPMRETIGSLGAEIDRSALRSARRAFDVAGHYARPDVFTLTVDTSARVPVRFTSGG</sequence>
<dbReference type="Proteomes" id="UP000030960">
    <property type="component" value="Unassembled WGS sequence"/>
</dbReference>
<feature type="domain" description="CN hydrolase" evidence="2">
    <location>
        <begin position="12"/>
        <end position="283"/>
    </location>
</feature>
<organism evidence="3 4">
    <name type="scientific">Mameliella alba</name>
    <dbReference type="NCBI Taxonomy" id="561184"/>
    <lineage>
        <taxon>Bacteria</taxon>
        <taxon>Pseudomonadati</taxon>
        <taxon>Pseudomonadota</taxon>
        <taxon>Alphaproteobacteria</taxon>
        <taxon>Rhodobacterales</taxon>
        <taxon>Roseobacteraceae</taxon>
        <taxon>Mameliella</taxon>
    </lineage>
</organism>
<comment type="similarity">
    <text evidence="1">Belongs to the carbon-nitrogen hydrolase superfamily. Nitrilase family.</text>
</comment>
<dbReference type="PROSITE" id="PS50263">
    <property type="entry name" value="CN_HYDROLASE"/>
    <property type="match status" value="1"/>
</dbReference>
<accession>A0A0B3S7W9</accession>
<dbReference type="PATRIC" id="fig|1515334.3.peg.96"/>
<comment type="caution">
    <text evidence="3">The sequence shown here is derived from an EMBL/GenBank/DDBJ whole genome shotgun (WGS) entry which is preliminary data.</text>
</comment>
<dbReference type="PANTHER" id="PTHR46044">
    <property type="entry name" value="NITRILASE"/>
    <property type="match status" value="1"/>
</dbReference>
<dbReference type="InterPro" id="IPR036526">
    <property type="entry name" value="C-N_Hydrolase_sf"/>
</dbReference>
<evidence type="ECO:0000256" key="1">
    <source>
        <dbReference type="ARBA" id="ARBA00008129"/>
    </source>
</evidence>
<evidence type="ECO:0000259" key="2">
    <source>
        <dbReference type="PROSITE" id="PS50263"/>
    </source>
</evidence>
<keyword evidence="3" id="KW-0378">Hydrolase</keyword>
<dbReference type="EC" id="3.5.5.-" evidence="3"/>
<dbReference type="GO" id="GO:0016787">
    <property type="term" value="F:hydrolase activity"/>
    <property type="evidence" value="ECO:0007669"/>
    <property type="project" value="UniProtKB-KW"/>
</dbReference>
<dbReference type="Gene3D" id="3.60.110.10">
    <property type="entry name" value="Carbon-nitrogen hydrolase"/>
    <property type="match status" value="1"/>
</dbReference>
<name>A0A0B3S7W9_9RHOB</name>
<dbReference type="PANTHER" id="PTHR46044:SF1">
    <property type="entry name" value="CN HYDROLASE DOMAIN-CONTAINING PROTEIN"/>
    <property type="match status" value="1"/>
</dbReference>
<keyword evidence="4" id="KW-1185">Reference proteome</keyword>
<dbReference type="InterPro" id="IPR044149">
    <property type="entry name" value="Nitrilases_CHs"/>
</dbReference>